<keyword evidence="4 6" id="KW-0238">DNA-binding</keyword>
<keyword evidence="3" id="KW-0805">Transcription regulation</keyword>
<comment type="caution">
    <text evidence="9">The sequence shown here is derived from an EMBL/GenBank/DDBJ whole genome shotgun (WGS) entry which is preliminary data.</text>
</comment>
<dbReference type="SMART" id="SM01043">
    <property type="entry name" value="BTAD"/>
    <property type="match status" value="1"/>
</dbReference>
<dbReference type="PANTHER" id="PTHR35807:SF1">
    <property type="entry name" value="TRANSCRIPTIONAL REGULATOR REDD"/>
    <property type="match status" value="1"/>
</dbReference>
<dbReference type="SUPFAM" id="SSF46894">
    <property type="entry name" value="C-terminal effector domain of the bipartite response regulators"/>
    <property type="match status" value="1"/>
</dbReference>
<dbReference type="Pfam" id="PF03704">
    <property type="entry name" value="BTAD"/>
    <property type="match status" value="1"/>
</dbReference>
<sequence length="371" mass="39661">MSDSRVRVELLGPTQLLVAGTPASTGGPKLRAILAMLALAGGRLVSVDDLLDGVWGEDLPNTARNTLQYHVGVLRKSLAEHGAADRLITRDPGYALDAETDVARFLELTSAAERSRSAGDADAAAQSLTEALNQWRGEALADLRDFEFADVRAVALSNQRLTSLEMWADAELACGRADALLRPLQDLVTEHPTRERLWEQLMIALYRTGRQDAALSAFQAARAALSRELGVDPSSRLVSLQTAILNHDPKLAPMPALRSMPARKMTQTILARSELVTTPPTLVGPSGQRVALGGDAVVIGRHEDCDLVLPDDQASRRHAQVSPAGAGFVVEDLGSTNGTMVNGTPVTDLTGLHDGDRIEVGHSVIRFVARG</sequence>
<evidence type="ECO:0000256" key="2">
    <source>
        <dbReference type="ARBA" id="ARBA00022553"/>
    </source>
</evidence>
<evidence type="ECO:0000256" key="4">
    <source>
        <dbReference type="ARBA" id="ARBA00023125"/>
    </source>
</evidence>
<dbReference type="PROSITE" id="PS50006">
    <property type="entry name" value="FHA_DOMAIN"/>
    <property type="match status" value="1"/>
</dbReference>
<organism evidence="9 10">
    <name type="scientific">Nocardioides agariphilus</name>
    <dbReference type="NCBI Taxonomy" id="433664"/>
    <lineage>
        <taxon>Bacteria</taxon>
        <taxon>Bacillati</taxon>
        <taxon>Actinomycetota</taxon>
        <taxon>Actinomycetes</taxon>
        <taxon>Propionibacteriales</taxon>
        <taxon>Nocardioidaceae</taxon>
        <taxon>Nocardioides</taxon>
    </lineage>
</organism>
<dbReference type="SMART" id="SM00862">
    <property type="entry name" value="Trans_reg_C"/>
    <property type="match status" value="1"/>
</dbReference>
<dbReference type="Gene3D" id="1.25.40.10">
    <property type="entry name" value="Tetratricopeptide repeat domain"/>
    <property type="match status" value="1"/>
</dbReference>
<dbReference type="PANTHER" id="PTHR35807">
    <property type="entry name" value="TRANSCRIPTIONAL REGULATOR REDD-RELATED"/>
    <property type="match status" value="1"/>
</dbReference>
<keyword evidence="10" id="KW-1185">Reference proteome</keyword>
<dbReference type="InterPro" id="IPR036388">
    <property type="entry name" value="WH-like_DNA-bd_sf"/>
</dbReference>
<dbReference type="EMBL" id="JADKPO010000003">
    <property type="protein sequence ID" value="MBF4766776.1"/>
    <property type="molecule type" value="Genomic_DNA"/>
</dbReference>
<dbReference type="Gene3D" id="2.60.200.20">
    <property type="match status" value="1"/>
</dbReference>
<evidence type="ECO:0000256" key="5">
    <source>
        <dbReference type="ARBA" id="ARBA00023163"/>
    </source>
</evidence>
<comment type="similarity">
    <text evidence="1">Belongs to the AfsR/DnrI/RedD regulatory family.</text>
</comment>
<keyword evidence="2" id="KW-0597">Phosphoprotein</keyword>
<protein>
    <submittedName>
        <fullName evidence="9">FHA domain-containing protein</fullName>
    </submittedName>
</protein>
<feature type="domain" description="OmpR/PhoB-type" evidence="8">
    <location>
        <begin position="1"/>
        <end position="98"/>
    </location>
</feature>
<dbReference type="RefSeq" id="WP_194694931.1">
    <property type="nucleotide sequence ID" value="NZ_JADKPO010000003.1"/>
</dbReference>
<evidence type="ECO:0000313" key="9">
    <source>
        <dbReference type="EMBL" id="MBF4766776.1"/>
    </source>
</evidence>
<feature type="DNA-binding region" description="OmpR/PhoB-type" evidence="6">
    <location>
        <begin position="1"/>
        <end position="98"/>
    </location>
</feature>
<dbReference type="InterPro" id="IPR000253">
    <property type="entry name" value="FHA_dom"/>
</dbReference>
<dbReference type="Gene3D" id="1.10.10.10">
    <property type="entry name" value="Winged helix-like DNA-binding domain superfamily/Winged helix DNA-binding domain"/>
    <property type="match status" value="1"/>
</dbReference>
<dbReference type="Pfam" id="PF00486">
    <property type="entry name" value="Trans_reg_C"/>
    <property type="match status" value="1"/>
</dbReference>
<name>A0A930VLE8_9ACTN</name>
<evidence type="ECO:0000259" key="8">
    <source>
        <dbReference type="PROSITE" id="PS51755"/>
    </source>
</evidence>
<dbReference type="CDD" id="cd00060">
    <property type="entry name" value="FHA"/>
    <property type="match status" value="1"/>
</dbReference>
<evidence type="ECO:0000313" key="10">
    <source>
        <dbReference type="Proteomes" id="UP000660668"/>
    </source>
</evidence>
<evidence type="ECO:0000256" key="1">
    <source>
        <dbReference type="ARBA" id="ARBA00005820"/>
    </source>
</evidence>
<evidence type="ECO:0000256" key="6">
    <source>
        <dbReference type="PROSITE-ProRule" id="PRU01091"/>
    </source>
</evidence>
<reference evidence="9" key="1">
    <citation type="submission" date="2020-11" db="EMBL/GenBank/DDBJ databases">
        <title>Nocardioides cynanchi sp. nov., isolated from soil of rhizosphere of Cynanchum wilfordii.</title>
        <authorList>
            <person name="Lee J.-S."/>
            <person name="Suh M.K."/>
            <person name="Kim J.-S."/>
        </authorList>
    </citation>
    <scope>NUCLEOTIDE SEQUENCE</scope>
    <source>
        <strain evidence="9">KCTC 19276</strain>
    </source>
</reference>
<evidence type="ECO:0000259" key="7">
    <source>
        <dbReference type="PROSITE" id="PS50006"/>
    </source>
</evidence>
<gene>
    <name evidence="9" type="ORF">ISU10_03220</name>
</gene>
<dbReference type="AlphaFoldDB" id="A0A930VLE8"/>
<dbReference type="GO" id="GO:0000160">
    <property type="term" value="P:phosphorelay signal transduction system"/>
    <property type="evidence" value="ECO:0007669"/>
    <property type="project" value="InterPro"/>
</dbReference>
<dbReference type="Pfam" id="PF00498">
    <property type="entry name" value="FHA"/>
    <property type="match status" value="1"/>
</dbReference>
<dbReference type="InterPro" id="IPR001867">
    <property type="entry name" value="OmpR/PhoB-type_DNA-bd"/>
</dbReference>
<dbReference type="Proteomes" id="UP000660668">
    <property type="component" value="Unassembled WGS sequence"/>
</dbReference>
<dbReference type="CDD" id="cd15831">
    <property type="entry name" value="BTAD"/>
    <property type="match status" value="1"/>
</dbReference>
<dbReference type="InterPro" id="IPR051677">
    <property type="entry name" value="AfsR-DnrI-RedD_regulator"/>
</dbReference>
<dbReference type="InterPro" id="IPR016032">
    <property type="entry name" value="Sig_transdc_resp-reg_C-effctor"/>
</dbReference>
<proteinExistence type="inferred from homology"/>
<keyword evidence="5" id="KW-0804">Transcription</keyword>
<dbReference type="PROSITE" id="PS51755">
    <property type="entry name" value="OMPR_PHOB"/>
    <property type="match status" value="1"/>
</dbReference>
<dbReference type="InterPro" id="IPR005158">
    <property type="entry name" value="BTAD"/>
</dbReference>
<dbReference type="InterPro" id="IPR008984">
    <property type="entry name" value="SMAD_FHA_dom_sf"/>
</dbReference>
<feature type="domain" description="FHA" evidence="7">
    <location>
        <begin position="297"/>
        <end position="346"/>
    </location>
</feature>
<accession>A0A930VLE8</accession>
<dbReference type="SMART" id="SM00240">
    <property type="entry name" value="FHA"/>
    <property type="match status" value="1"/>
</dbReference>
<dbReference type="GO" id="GO:0006355">
    <property type="term" value="P:regulation of DNA-templated transcription"/>
    <property type="evidence" value="ECO:0007669"/>
    <property type="project" value="InterPro"/>
</dbReference>
<dbReference type="GO" id="GO:0003677">
    <property type="term" value="F:DNA binding"/>
    <property type="evidence" value="ECO:0007669"/>
    <property type="project" value="UniProtKB-UniRule"/>
</dbReference>
<evidence type="ECO:0000256" key="3">
    <source>
        <dbReference type="ARBA" id="ARBA00023015"/>
    </source>
</evidence>
<dbReference type="SUPFAM" id="SSF49879">
    <property type="entry name" value="SMAD/FHA domain"/>
    <property type="match status" value="1"/>
</dbReference>
<dbReference type="InterPro" id="IPR011990">
    <property type="entry name" value="TPR-like_helical_dom_sf"/>
</dbReference>
<dbReference type="SUPFAM" id="SSF48452">
    <property type="entry name" value="TPR-like"/>
    <property type="match status" value="1"/>
</dbReference>